<proteinExistence type="predicted"/>
<dbReference type="EMBL" id="JAWDGP010003306">
    <property type="protein sequence ID" value="KAK3775576.1"/>
    <property type="molecule type" value="Genomic_DNA"/>
</dbReference>
<accession>A0AAE1DLX4</accession>
<organism evidence="1 2">
    <name type="scientific">Elysia crispata</name>
    <name type="common">lettuce slug</name>
    <dbReference type="NCBI Taxonomy" id="231223"/>
    <lineage>
        <taxon>Eukaryota</taxon>
        <taxon>Metazoa</taxon>
        <taxon>Spiralia</taxon>
        <taxon>Lophotrochozoa</taxon>
        <taxon>Mollusca</taxon>
        <taxon>Gastropoda</taxon>
        <taxon>Heterobranchia</taxon>
        <taxon>Euthyneura</taxon>
        <taxon>Panpulmonata</taxon>
        <taxon>Sacoglossa</taxon>
        <taxon>Placobranchoidea</taxon>
        <taxon>Plakobranchidae</taxon>
        <taxon>Elysia</taxon>
    </lineage>
</organism>
<evidence type="ECO:0000313" key="1">
    <source>
        <dbReference type="EMBL" id="KAK3775576.1"/>
    </source>
</evidence>
<dbReference type="AlphaFoldDB" id="A0AAE1DLX4"/>
<name>A0AAE1DLX4_9GAST</name>
<reference evidence="1" key="1">
    <citation type="journal article" date="2023" name="G3 (Bethesda)">
        <title>A reference genome for the long-term kleptoplast-retaining sea slug Elysia crispata morphotype clarki.</title>
        <authorList>
            <person name="Eastman K.E."/>
            <person name="Pendleton A.L."/>
            <person name="Shaikh M.A."/>
            <person name="Suttiyut T."/>
            <person name="Ogas R."/>
            <person name="Tomko P."/>
            <person name="Gavelis G."/>
            <person name="Widhalm J.R."/>
            <person name="Wisecaver J.H."/>
        </authorList>
    </citation>
    <scope>NUCLEOTIDE SEQUENCE</scope>
    <source>
        <strain evidence="1">ECLA1</strain>
    </source>
</reference>
<comment type="caution">
    <text evidence="1">The sequence shown here is derived from an EMBL/GenBank/DDBJ whole genome shotgun (WGS) entry which is preliminary data.</text>
</comment>
<keyword evidence="2" id="KW-1185">Reference proteome</keyword>
<evidence type="ECO:0000313" key="2">
    <source>
        <dbReference type="Proteomes" id="UP001283361"/>
    </source>
</evidence>
<dbReference type="Proteomes" id="UP001283361">
    <property type="component" value="Unassembled WGS sequence"/>
</dbReference>
<gene>
    <name evidence="1" type="ORF">RRG08_000393</name>
</gene>
<sequence length="76" mass="8731">MVEEILLCSARNLDPDEDDEIRTTKSHRTVTPPHHETMAKKLVLKTCFLFHGMASLPCRLMCHDNSEFLCLTPCMQ</sequence>
<protein>
    <submittedName>
        <fullName evidence="1">Uncharacterized protein</fullName>
    </submittedName>
</protein>